<keyword evidence="2" id="KW-1185">Reference proteome</keyword>
<dbReference type="AlphaFoldDB" id="A0AAW2FF09"/>
<gene>
    <name evidence="1" type="ORF">PUN28_011413</name>
</gene>
<dbReference type="EMBL" id="JADYXP020000011">
    <property type="protein sequence ID" value="KAL0114078.1"/>
    <property type="molecule type" value="Genomic_DNA"/>
</dbReference>
<sequence length="135" mass="15575">MYKTFPRSRRIVLFGTMRGDMSSPLALDTCRLYCKKPRNFFRSPRLEATYNSNTFNIHVVVSILFSTVEFDKTARLRSQSVRVMEIDSHKPIFASTTYAVLQYNAPFRRQTRSSLVESACTSPNSRVTRAHAVNR</sequence>
<evidence type="ECO:0000313" key="1">
    <source>
        <dbReference type="EMBL" id="KAL0114078.1"/>
    </source>
</evidence>
<protein>
    <submittedName>
        <fullName evidence="1">Uncharacterized protein</fullName>
    </submittedName>
</protein>
<proteinExistence type="predicted"/>
<accession>A0AAW2FF09</accession>
<dbReference type="Proteomes" id="UP001430953">
    <property type="component" value="Unassembled WGS sequence"/>
</dbReference>
<reference evidence="1 2" key="1">
    <citation type="submission" date="2023-03" db="EMBL/GenBank/DDBJ databases">
        <title>High recombination rates correlate with genetic variation in Cardiocondyla obscurior ants.</title>
        <authorList>
            <person name="Errbii M."/>
        </authorList>
    </citation>
    <scope>NUCLEOTIDE SEQUENCE [LARGE SCALE GENOMIC DNA]</scope>
    <source>
        <strain evidence="1">Alpha-2009</strain>
        <tissue evidence="1">Whole body</tissue>
    </source>
</reference>
<evidence type="ECO:0000313" key="2">
    <source>
        <dbReference type="Proteomes" id="UP001430953"/>
    </source>
</evidence>
<name>A0AAW2FF09_9HYME</name>
<comment type="caution">
    <text evidence="1">The sequence shown here is derived from an EMBL/GenBank/DDBJ whole genome shotgun (WGS) entry which is preliminary data.</text>
</comment>
<organism evidence="1 2">
    <name type="scientific">Cardiocondyla obscurior</name>
    <dbReference type="NCBI Taxonomy" id="286306"/>
    <lineage>
        <taxon>Eukaryota</taxon>
        <taxon>Metazoa</taxon>
        <taxon>Ecdysozoa</taxon>
        <taxon>Arthropoda</taxon>
        <taxon>Hexapoda</taxon>
        <taxon>Insecta</taxon>
        <taxon>Pterygota</taxon>
        <taxon>Neoptera</taxon>
        <taxon>Endopterygota</taxon>
        <taxon>Hymenoptera</taxon>
        <taxon>Apocrita</taxon>
        <taxon>Aculeata</taxon>
        <taxon>Formicoidea</taxon>
        <taxon>Formicidae</taxon>
        <taxon>Myrmicinae</taxon>
        <taxon>Cardiocondyla</taxon>
    </lineage>
</organism>